<evidence type="ECO:0000256" key="1">
    <source>
        <dbReference type="SAM" id="SignalP"/>
    </source>
</evidence>
<feature type="signal peptide" evidence="1">
    <location>
        <begin position="1"/>
        <end position="23"/>
    </location>
</feature>
<dbReference type="AlphaFoldDB" id="A0A939EGN0"/>
<evidence type="ECO:0000313" key="2">
    <source>
        <dbReference type="EMBL" id="MBN9672856.1"/>
    </source>
</evidence>
<name>A0A939EGN0_9HYPH</name>
<dbReference type="RefSeq" id="WP_207142704.1">
    <property type="nucleotide sequence ID" value="NZ_JAEKJZ010000005.1"/>
</dbReference>
<dbReference type="Proteomes" id="UP000664096">
    <property type="component" value="Unassembled WGS sequence"/>
</dbReference>
<organism evidence="2 3">
    <name type="scientific">Roseibium aggregatum</name>
    <dbReference type="NCBI Taxonomy" id="187304"/>
    <lineage>
        <taxon>Bacteria</taxon>
        <taxon>Pseudomonadati</taxon>
        <taxon>Pseudomonadota</taxon>
        <taxon>Alphaproteobacteria</taxon>
        <taxon>Hyphomicrobiales</taxon>
        <taxon>Stappiaceae</taxon>
        <taxon>Roseibium</taxon>
    </lineage>
</organism>
<evidence type="ECO:0000313" key="3">
    <source>
        <dbReference type="Proteomes" id="UP000664096"/>
    </source>
</evidence>
<sequence>MRFLSTTLAAVSLAAFAIAPANACPWSKTSEVKTDMTVAETVPGSQDDTDVSVATNDLSDDLVFQPVPAEKPTE</sequence>
<gene>
    <name evidence="2" type="ORF">JF539_21050</name>
</gene>
<accession>A0A939EGN0</accession>
<keyword evidence="1" id="KW-0732">Signal</keyword>
<dbReference type="EMBL" id="JAEKJZ010000005">
    <property type="protein sequence ID" value="MBN9672856.1"/>
    <property type="molecule type" value="Genomic_DNA"/>
</dbReference>
<reference evidence="2" key="1">
    <citation type="submission" date="2020-12" db="EMBL/GenBank/DDBJ databases">
        <title>Oil enriched cultivation method for isolating marine PHA-producing bacteria.</title>
        <authorList>
            <person name="Zheng W."/>
            <person name="Yu S."/>
            <person name="Huang Y."/>
        </authorList>
    </citation>
    <scope>NUCLEOTIDE SEQUENCE</scope>
    <source>
        <strain evidence="2">SY-2-12</strain>
    </source>
</reference>
<feature type="chain" id="PRO_5037988446" evidence="1">
    <location>
        <begin position="24"/>
        <end position="74"/>
    </location>
</feature>
<proteinExistence type="predicted"/>
<comment type="caution">
    <text evidence="2">The sequence shown here is derived from an EMBL/GenBank/DDBJ whole genome shotgun (WGS) entry which is preliminary data.</text>
</comment>
<protein>
    <submittedName>
        <fullName evidence="2">Uncharacterized protein</fullName>
    </submittedName>
</protein>